<evidence type="ECO:0000259" key="1">
    <source>
        <dbReference type="SMART" id="SM00382"/>
    </source>
</evidence>
<dbReference type="PROSITE" id="PS00675">
    <property type="entry name" value="SIGMA54_INTERACT_1"/>
    <property type="match status" value="1"/>
</dbReference>
<dbReference type="CDD" id="cd00009">
    <property type="entry name" value="AAA"/>
    <property type="match status" value="1"/>
</dbReference>
<name>A0A255IDB9_9FIRM</name>
<dbReference type="InterPro" id="IPR027417">
    <property type="entry name" value="P-loop_NTPase"/>
</dbReference>
<dbReference type="EMBL" id="NOKA02000089">
    <property type="protein sequence ID" value="RDY28285.1"/>
    <property type="molecule type" value="Genomic_DNA"/>
</dbReference>
<dbReference type="GO" id="GO:0005524">
    <property type="term" value="F:ATP binding"/>
    <property type="evidence" value="ECO:0007669"/>
    <property type="project" value="InterPro"/>
</dbReference>
<dbReference type="Gene3D" id="3.40.50.300">
    <property type="entry name" value="P-loop containing nucleotide triphosphate hydrolases"/>
    <property type="match status" value="1"/>
</dbReference>
<dbReference type="EMBL" id="QICS01000003">
    <property type="protein sequence ID" value="PXV91731.1"/>
    <property type="molecule type" value="Genomic_DNA"/>
</dbReference>
<protein>
    <submittedName>
        <fullName evidence="2">DNA replication protein DnaC</fullName>
    </submittedName>
</protein>
<dbReference type="Pfam" id="PF01695">
    <property type="entry name" value="IstB_IS21"/>
    <property type="match status" value="1"/>
</dbReference>
<dbReference type="SUPFAM" id="SSF52540">
    <property type="entry name" value="P-loop containing nucleoside triphosphate hydrolases"/>
    <property type="match status" value="1"/>
</dbReference>
<dbReference type="InterPro" id="IPR002611">
    <property type="entry name" value="IstB_ATP-bd"/>
</dbReference>
<organism evidence="2 5">
    <name type="scientific">Lachnotalea glycerini</name>
    <dbReference type="NCBI Taxonomy" id="1763509"/>
    <lineage>
        <taxon>Bacteria</taxon>
        <taxon>Bacillati</taxon>
        <taxon>Bacillota</taxon>
        <taxon>Clostridia</taxon>
        <taxon>Lachnospirales</taxon>
        <taxon>Lachnospiraceae</taxon>
        <taxon>Lachnotalea</taxon>
    </lineage>
</organism>
<dbReference type="PANTHER" id="PTHR30050">
    <property type="entry name" value="CHROMOSOMAL REPLICATION INITIATOR PROTEIN DNAA"/>
    <property type="match status" value="1"/>
</dbReference>
<dbReference type="RefSeq" id="WP_094378081.1">
    <property type="nucleotide sequence ID" value="NZ_NOKA02000089.1"/>
</dbReference>
<dbReference type="NCBIfam" id="NF005304">
    <property type="entry name" value="PRK06835.1"/>
    <property type="match status" value="1"/>
</dbReference>
<proteinExistence type="predicted"/>
<dbReference type="InterPro" id="IPR025662">
    <property type="entry name" value="Sigma_54_int_dom_ATP-bd_1"/>
</dbReference>
<dbReference type="PANTHER" id="PTHR30050:SF4">
    <property type="entry name" value="ATP-BINDING PROTEIN RV3427C IN INSERTION SEQUENCE-RELATED"/>
    <property type="match status" value="1"/>
</dbReference>
<evidence type="ECO:0000313" key="4">
    <source>
        <dbReference type="Proteomes" id="UP000216411"/>
    </source>
</evidence>
<gene>
    <name evidence="2" type="ORF">C8E03_103293</name>
    <name evidence="3" type="ORF">CG710_019825</name>
</gene>
<dbReference type="OrthoDB" id="9776217at2"/>
<dbReference type="AlphaFoldDB" id="A0A255IDB9"/>
<dbReference type="SMART" id="SM00382">
    <property type="entry name" value="AAA"/>
    <property type="match status" value="1"/>
</dbReference>
<comment type="caution">
    <text evidence="2">The sequence shown here is derived from an EMBL/GenBank/DDBJ whole genome shotgun (WGS) entry which is preliminary data.</text>
</comment>
<keyword evidence="4" id="KW-1185">Reference proteome</keyword>
<reference evidence="3 4" key="1">
    <citation type="journal article" date="2017" name="Genome Announc.">
        <title>Draft Genome Sequence of a Sporulating and Motile Strain of Lachnotalea glycerini Isolated from Water in Quebec City, Canada.</title>
        <authorList>
            <person name="Maheux A.F."/>
            <person name="Boudreau D.K."/>
            <person name="Berube E."/>
            <person name="Boissinot M."/>
            <person name="Raymond F."/>
            <person name="Brodeur S."/>
            <person name="Corbeil J."/>
            <person name="Isabel S."/>
            <person name="Omar R.F."/>
            <person name="Bergeron M.G."/>
        </authorList>
    </citation>
    <scope>NUCLEOTIDE SEQUENCE [LARGE SCALE GENOMIC DNA]</scope>
    <source>
        <strain evidence="3 4">CCRI-19302</strain>
    </source>
</reference>
<feature type="domain" description="AAA+ ATPase" evidence="1">
    <location>
        <begin position="182"/>
        <end position="295"/>
    </location>
</feature>
<evidence type="ECO:0000313" key="3">
    <source>
        <dbReference type="EMBL" id="RDY28285.1"/>
    </source>
</evidence>
<evidence type="ECO:0000313" key="2">
    <source>
        <dbReference type="EMBL" id="PXV91731.1"/>
    </source>
</evidence>
<accession>A0A255IDB9</accession>
<dbReference type="Proteomes" id="UP000216411">
    <property type="component" value="Unassembled WGS sequence"/>
</dbReference>
<reference evidence="3" key="3">
    <citation type="submission" date="2018-07" db="EMBL/GenBank/DDBJ databases">
        <authorList>
            <person name="Quirk P.G."/>
            <person name="Krulwich T.A."/>
        </authorList>
    </citation>
    <scope>NUCLEOTIDE SEQUENCE</scope>
    <source>
        <strain evidence="3">CCRI-19302</strain>
    </source>
</reference>
<dbReference type="Proteomes" id="UP000247523">
    <property type="component" value="Unassembled WGS sequence"/>
</dbReference>
<reference evidence="2 5" key="2">
    <citation type="submission" date="2018-05" db="EMBL/GenBank/DDBJ databases">
        <title>Genomic Encyclopedia of Type Strains, Phase IV (KMG-IV): sequencing the most valuable type-strain genomes for metagenomic binning, comparative biology and taxonomic classification.</title>
        <authorList>
            <person name="Goeker M."/>
        </authorList>
    </citation>
    <scope>NUCLEOTIDE SEQUENCE [LARGE SCALE GENOMIC DNA]</scope>
    <source>
        <strain evidence="2 5">DSM 28816</strain>
    </source>
</reference>
<sequence length="326" mass="37605">MALKNSQYDALMREYNQTQLKNKRLWDLKIKEVYALNPDFELIDSKIASLCVEQGKKLLYGEIAVLDNLKSQIDKLSQKRIELLENLGFPADYLAPVYTCADCQDTGYIGNLKCHCFKKAAIEMLYTSSNLKEMLQTENFNHYTYQYYSENFQDQATGLTALSAAKRAYTQARHFIDSFDSEFNNLLLYGDTGVGKTFISNCIAKELMDTSHSVIYFSAFQLFEALAKSTFEYNTNYDDVVQYIFDCDLLIIDDLGTELTNSFVSSQLFLCVNERILRKRSTIISTNLSINRLVDTYSERTFSRISSNYTMLKLVGEDIRLKKKRM</sequence>
<dbReference type="GO" id="GO:0006260">
    <property type="term" value="P:DNA replication"/>
    <property type="evidence" value="ECO:0007669"/>
    <property type="project" value="TreeGrafter"/>
</dbReference>
<dbReference type="InterPro" id="IPR003593">
    <property type="entry name" value="AAA+_ATPase"/>
</dbReference>
<evidence type="ECO:0000313" key="5">
    <source>
        <dbReference type="Proteomes" id="UP000247523"/>
    </source>
</evidence>